<keyword evidence="1 5" id="KW-0489">Methyltransferase</keyword>
<dbReference type="InterPro" id="IPR026170">
    <property type="entry name" value="FAM173A/B"/>
</dbReference>
<keyword evidence="6" id="KW-1185">Reference proteome</keyword>
<feature type="domain" description="DOT1" evidence="4">
    <location>
        <begin position="57"/>
        <end position="113"/>
    </location>
</feature>
<evidence type="ECO:0000259" key="4">
    <source>
        <dbReference type="Pfam" id="PF08123"/>
    </source>
</evidence>
<gene>
    <name evidence="5" type="ORF">OV287_41750</name>
</gene>
<evidence type="ECO:0000256" key="2">
    <source>
        <dbReference type="ARBA" id="ARBA00022679"/>
    </source>
</evidence>
<dbReference type="Proteomes" id="UP001207654">
    <property type="component" value="Unassembled WGS sequence"/>
</dbReference>
<organism evidence="5 6">
    <name type="scientific">Archangium lansingense</name>
    <dbReference type="NCBI Taxonomy" id="2995310"/>
    <lineage>
        <taxon>Bacteria</taxon>
        <taxon>Pseudomonadati</taxon>
        <taxon>Myxococcota</taxon>
        <taxon>Myxococcia</taxon>
        <taxon>Myxococcales</taxon>
        <taxon>Cystobacterineae</taxon>
        <taxon>Archangiaceae</taxon>
        <taxon>Archangium</taxon>
    </lineage>
</organism>
<dbReference type="GO" id="GO:0032259">
    <property type="term" value="P:methylation"/>
    <property type="evidence" value="ECO:0007669"/>
    <property type="project" value="UniProtKB-KW"/>
</dbReference>
<dbReference type="Pfam" id="PF08123">
    <property type="entry name" value="DOT1"/>
    <property type="match status" value="1"/>
</dbReference>
<dbReference type="PANTHER" id="PTHR13610:SF11">
    <property type="entry name" value="METHYLTRANSFERASE DOMAIN-CONTAINING PROTEIN"/>
    <property type="match status" value="1"/>
</dbReference>
<accession>A0ABT4AH47</accession>
<dbReference type="SUPFAM" id="SSF53335">
    <property type="entry name" value="S-adenosyl-L-methionine-dependent methyltransferases"/>
    <property type="match status" value="1"/>
</dbReference>
<dbReference type="InterPro" id="IPR025789">
    <property type="entry name" value="DOT1_dom"/>
</dbReference>
<name>A0ABT4AH47_9BACT</name>
<proteinExistence type="predicted"/>
<keyword evidence="3" id="KW-0949">S-adenosyl-L-methionine</keyword>
<reference evidence="5 6" key="1">
    <citation type="submission" date="2022-11" db="EMBL/GenBank/DDBJ databases">
        <title>Minimal conservation of predation-associated metabolite biosynthetic gene clusters underscores biosynthetic potential of Myxococcota including descriptions for ten novel species: Archangium lansinium sp. nov., Myxococcus landrumus sp. nov., Nannocystis bai.</title>
        <authorList>
            <person name="Ahearne A."/>
            <person name="Stevens C."/>
            <person name="Phillips K."/>
        </authorList>
    </citation>
    <scope>NUCLEOTIDE SEQUENCE [LARGE SCALE GENOMIC DNA]</scope>
    <source>
        <strain evidence="5 6">MIWBW</strain>
    </source>
</reference>
<dbReference type="EMBL" id="JAPNKA010000001">
    <property type="protein sequence ID" value="MCY1080993.1"/>
    <property type="molecule type" value="Genomic_DNA"/>
</dbReference>
<dbReference type="Gene3D" id="3.40.50.150">
    <property type="entry name" value="Vaccinia Virus protein VP39"/>
    <property type="match status" value="1"/>
</dbReference>
<evidence type="ECO:0000256" key="3">
    <source>
        <dbReference type="ARBA" id="ARBA00022691"/>
    </source>
</evidence>
<keyword evidence="2" id="KW-0808">Transferase</keyword>
<evidence type="ECO:0000256" key="1">
    <source>
        <dbReference type="ARBA" id="ARBA00022603"/>
    </source>
</evidence>
<comment type="caution">
    <text evidence="5">The sequence shown here is derived from an EMBL/GenBank/DDBJ whole genome shotgun (WGS) entry which is preliminary data.</text>
</comment>
<dbReference type="PANTHER" id="PTHR13610">
    <property type="entry name" value="METHYLTRANSFERASE DOMAIN-CONTAINING PROTEIN"/>
    <property type="match status" value="1"/>
</dbReference>
<protein>
    <submittedName>
        <fullName evidence="5">Class I SAM-dependent methyltransferase</fullName>
    </submittedName>
</protein>
<evidence type="ECO:0000313" key="6">
    <source>
        <dbReference type="Proteomes" id="UP001207654"/>
    </source>
</evidence>
<evidence type="ECO:0000313" key="5">
    <source>
        <dbReference type="EMBL" id="MCY1080993.1"/>
    </source>
</evidence>
<dbReference type="InterPro" id="IPR029063">
    <property type="entry name" value="SAM-dependent_MTases_sf"/>
</dbReference>
<dbReference type="RefSeq" id="WP_267539612.1">
    <property type="nucleotide sequence ID" value="NZ_JAPNKA010000001.1"/>
</dbReference>
<dbReference type="CDD" id="cd02440">
    <property type="entry name" value="AdoMet_MTases"/>
    <property type="match status" value="1"/>
</dbReference>
<dbReference type="GO" id="GO:0008168">
    <property type="term" value="F:methyltransferase activity"/>
    <property type="evidence" value="ECO:0007669"/>
    <property type="project" value="UniProtKB-KW"/>
</dbReference>
<sequence>MNAQATPAVFRTALTSVPPAERDAWFDRVLGLDSSPDDGPELPRGCVPYLPCPVDALLRMVECAGVQASDVFVDVGSGVGRTAALVHLLTGAAAIGIEIQPALVRAARALTTRLNALRFSPVQGDAAVLTSYITIGSIFFLYCPFSGERLEKVLDNLESIARTRPIRVCCVDLPLPPRPWLTFAAPPSGDLTVYRSTLLDKGF</sequence>